<dbReference type="PROSITE" id="PS50893">
    <property type="entry name" value="ABC_TRANSPORTER_2"/>
    <property type="match status" value="1"/>
</dbReference>
<evidence type="ECO:0000256" key="4">
    <source>
        <dbReference type="ARBA" id="ARBA00022741"/>
    </source>
</evidence>
<dbReference type="PROSITE" id="PS00211">
    <property type="entry name" value="ABC_TRANSPORTER_1"/>
    <property type="match status" value="1"/>
</dbReference>
<keyword evidence="6" id="KW-0472">Membrane</keyword>
<evidence type="ECO:0000256" key="5">
    <source>
        <dbReference type="ARBA" id="ARBA00022840"/>
    </source>
</evidence>
<evidence type="ECO:0000256" key="1">
    <source>
        <dbReference type="ARBA" id="ARBA00004202"/>
    </source>
</evidence>
<dbReference type="InterPro" id="IPR017871">
    <property type="entry name" value="ABC_transporter-like_CS"/>
</dbReference>
<dbReference type="InterPro" id="IPR027417">
    <property type="entry name" value="P-loop_NTPase"/>
</dbReference>
<dbReference type="CDD" id="cd03262">
    <property type="entry name" value="ABC_HisP_GlnQ"/>
    <property type="match status" value="1"/>
</dbReference>
<dbReference type="FunFam" id="3.40.50.300:FF:000020">
    <property type="entry name" value="Amino acid ABC transporter ATP-binding component"/>
    <property type="match status" value="1"/>
</dbReference>
<dbReference type="PANTHER" id="PTHR43166">
    <property type="entry name" value="AMINO ACID IMPORT ATP-BINDING PROTEIN"/>
    <property type="match status" value="1"/>
</dbReference>
<dbReference type="Pfam" id="PF00005">
    <property type="entry name" value="ABC_tran"/>
    <property type="match status" value="1"/>
</dbReference>
<dbReference type="Proteomes" id="UP000481852">
    <property type="component" value="Unassembled WGS sequence"/>
</dbReference>
<keyword evidence="5 8" id="KW-0067">ATP-binding</keyword>
<evidence type="ECO:0000313" key="8">
    <source>
        <dbReference type="EMBL" id="MSS13577.1"/>
    </source>
</evidence>
<dbReference type="InterPro" id="IPR003593">
    <property type="entry name" value="AAA+_ATPase"/>
</dbReference>
<dbReference type="SUPFAM" id="SSF52540">
    <property type="entry name" value="P-loop containing nucleoside triphosphate hydrolases"/>
    <property type="match status" value="1"/>
</dbReference>
<reference evidence="8 9" key="1">
    <citation type="submission" date="2019-08" db="EMBL/GenBank/DDBJ databases">
        <title>In-depth cultivation of the pig gut microbiome towards novel bacterial diversity and tailored functional studies.</title>
        <authorList>
            <person name="Wylensek D."/>
            <person name="Hitch T.C.A."/>
            <person name="Clavel T."/>
        </authorList>
    </citation>
    <scope>NUCLEOTIDE SEQUENCE [LARGE SCALE GENOMIC DNA]</scope>
    <source>
        <strain evidence="8 9">Oil+RF-744-WCA-WT-11</strain>
    </source>
</reference>
<evidence type="ECO:0000259" key="7">
    <source>
        <dbReference type="PROSITE" id="PS50893"/>
    </source>
</evidence>
<evidence type="ECO:0000313" key="9">
    <source>
        <dbReference type="Proteomes" id="UP000481852"/>
    </source>
</evidence>
<keyword evidence="4" id="KW-0547">Nucleotide-binding</keyword>
<dbReference type="InterPro" id="IPR030679">
    <property type="entry name" value="ABC_ATPase_HisP-typ"/>
</dbReference>
<protein>
    <submittedName>
        <fullName evidence="8">Amino acid ABC transporter ATP-binding protein</fullName>
    </submittedName>
</protein>
<accession>A0A6L5X281</accession>
<keyword evidence="3" id="KW-1003">Cell membrane</keyword>
<comment type="subcellular location">
    <subcellularLocation>
        <location evidence="1">Cell membrane</location>
        <topology evidence="1">Peripheral membrane protein</topology>
    </subcellularLocation>
</comment>
<dbReference type="GO" id="GO:0015424">
    <property type="term" value="F:ABC-type amino acid transporter activity"/>
    <property type="evidence" value="ECO:0007669"/>
    <property type="project" value="InterPro"/>
</dbReference>
<feature type="domain" description="ABC transporter" evidence="7">
    <location>
        <begin position="2"/>
        <end position="239"/>
    </location>
</feature>
<dbReference type="InterPro" id="IPR003439">
    <property type="entry name" value="ABC_transporter-like_ATP-bd"/>
</dbReference>
<dbReference type="Gene3D" id="3.40.50.300">
    <property type="entry name" value="P-loop containing nucleotide triphosphate hydrolases"/>
    <property type="match status" value="1"/>
</dbReference>
<dbReference type="GO" id="GO:0016887">
    <property type="term" value="F:ATP hydrolysis activity"/>
    <property type="evidence" value="ECO:0007669"/>
    <property type="project" value="InterPro"/>
</dbReference>
<dbReference type="AlphaFoldDB" id="A0A6L5X281"/>
<proteinExistence type="predicted"/>
<dbReference type="SMART" id="SM00382">
    <property type="entry name" value="AAA"/>
    <property type="match status" value="1"/>
</dbReference>
<keyword evidence="2" id="KW-0813">Transport</keyword>
<comment type="caution">
    <text evidence="8">The sequence shown here is derived from an EMBL/GenBank/DDBJ whole genome shotgun (WGS) entry which is preliminary data.</text>
</comment>
<dbReference type="GO" id="GO:0005524">
    <property type="term" value="F:ATP binding"/>
    <property type="evidence" value="ECO:0007669"/>
    <property type="project" value="UniProtKB-KW"/>
</dbReference>
<gene>
    <name evidence="8" type="ORF">FYJ35_00670</name>
</gene>
<dbReference type="PANTHER" id="PTHR43166:SF35">
    <property type="entry name" value="L-CYSTINE IMPORT ATP-BINDING PROTEIN TCYN"/>
    <property type="match status" value="1"/>
</dbReference>
<dbReference type="EMBL" id="VULZ01000001">
    <property type="protein sequence ID" value="MSS13577.1"/>
    <property type="molecule type" value="Genomic_DNA"/>
</dbReference>
<name>A0A6L5X281_9FIRM</name>
<sequence>MLEVKNLYKSFGSNQVLKGIDIKVDRGEVVAVLGSSGSGKTTMLRCTSFLEKADSGEMIFDGSHYEMEKIGRREIHQLRMHIGFVFQSFNLFANRTALGNVMSGLSIARKVPKSEAEKIAREMLSRVGMLNRADYYPAQLSGGQQQRVAIARAIATNPVVVLFDEPTSALDPELTGEVLDVMKKLAEDGMTMVVVTHEMQFAQEVADKVVFMDKGVVVEEAPAKQFFSAPKQERTLQFLRRTMRDYTYNI</sequence>
<dbReference type="GO" id="GO:0005886">
    <property type="term" value="C:plasma membrane"/>
    <property type="evidence" value="ECO:0007669"/>
    <property type="project" value="UniProtKB-SubCell"/>
</dbReference>
<evidence type="ECO:0000256" key="3">
    <source>
        <dbReference type="ARBA" id="ARBA00022475"/>
    </source>
</evidence>
<dbReference type="InterPro" id="IPR050086">
    <property type="entry name" value="MetN_ABC_transporter-like"/>
</dbReference>
<dbReference type="RefSeq" id="WP_154521653.1">
    <property type="nucleotide sequence ID" value="NZ_VULZ01000001.1"/>
</dbReference>
<evidence type="ECO:0000256" key="2">
    <source>
        <dbReference type="ARBA" id="ARBA00022448"/>
    </source>
</evidence>
<organism evidence="8 9">
    <name type="scientific">Porcincola intestinalis</name>
    <dbReference type="NCBI Taxonomy" id="2606632"/>
    <lineage>
        <taxon>Bacteria</taxon>
        <taxon>Bacillati</taxon>
        <taxon>Bacillota</taxon>
        <taxon>Clostridia</taxon>
        <taxon>Lachnospirales</taxon>
        <taxon>Lachnospiraceae</taxon>
        <taxon>Porcincola</taxon>
    </lineage>
</organism>
<dbReference type="PIRSF" id="PIRSF039085">
    <property type="entry name" value="ABC_ATPase_HisP"/>
    <property type="match status" value="1"/>
</dbReference>
<keyword evidence="9" id="KW-1185">Reference proteome</keyword>
<evidence type="ECO:0000256" key="6">
    <source>
        <dbReference type="ARBA" id="ARBA00023136"/>
    </source>
</evidence>